<feature type="compositionally biased region" description="Low complexity" evidence="1">
    <location>
        <begin position="99"/>
        <end position="110"/>
    </location>
</feature>
<proteinExistence type="predicted"/>
<reference evidence="2" key="1">
    <citation type="journal article" date="2012" name="Nature">
        <title>The oyster genome reveals stress adaptation and complexity of shell formation.</title>
        <authorList>
            <person name="Zhang G."/>
            <person name="Fang X."/>
            <person name="Guo X."/>
            <person name="Li L."/>
            <person name="Luo R."/>
            <person name="Xu F."/>
            <person name="Yang P."/>
            <person name="Zhang L."/>
            <person name="Wang X."/>
            <person name="Qi H."/>
            <person name="Xiong Z."/>
            <person name="Que H."/>
            <person name="Xie Y."/>
            <person name="Holland P.W."/>
            <person name="Paps J."/>
            <person name="Zhu Y."/>
            <person name="Wu F."/>
            <person name="Chen Y."/>
            <person name="Wang J."/>
            <person name="Peng C."/>
            <person name="Meng J."/>
            <person name="Yang L."/>
            <person name="Liu J."/>
            <person name="Wen B."/>
            <person name="Zhang N."/>
            <person name="Huang Z."/>
            <person name="Zhu Q."/>
            <person name="Feng Y."/>
            <person name="Mount A."/>
            <person name="Hedgecock D."/>
            <person name="Xu Z."/>
            <person name="Liu Y."/>
            <person name="Domazet-Loso T."/>
            <person name="Du Y."/>
            <person name="Sun X."/>
            <person name="Zhang S."/>
            <person name="Liu B."/>
            <person name="Cheng P."/>
            <person name="Jiang X."/>
            <person name="Li J."/>
            <person name="Fan D."/>
            <person name="Wang W."/>
            <person name="Fu W."/>
            <person name="Wang T."/>
            <person name="Wang B."/>
            <person name="Zhang J."/>
            <person name="Peng Z."/>
            <person name="Li Y."/>
            <person name="Li N."/>
            <person name="Wang J."/>
            <person name="Chen M."/>
            <person name="He Y."/>
            <person name="Tan F."/>
            <person name="Song X."/>
            <person name="Zheng Q."/>
            <person name="Huang R."/>
            <person name="Yang H."/>
            <person name="Du X."/>
            <person name="Chen L."/>
            <person name="Yang M."/>
            <person name="Gaffney P.M."/>
            <person name="Wang S."/>
            <person name="Luo L."/>
            <person name="She Z."/>
            <person name="Ming Y."/>
            <person name="Huang W."/>
            <person name="Zhang S."/>
            <person name="Huang B."/>
            <person name="Zhang Y."/>
            <person name="Qu T."/>
            <person name="Ni P."/>
            <person name="Miao G."/>
            <person name="Wang J."/>
            <person name="Wang Q."/>
            <person name="Steinberg C.E."/>
            <person name="Wang H."/>
            <person name="Li N."/>
            <person name="Qian L."/>
            <person name="Zhang G."/>
            <person name="Li Y."/>
            <person name="Yang H."/>
            <person name="Liu X."/>
            <person name="Wang J."/>
            <person name="Yin Y."/>
            <person name="Wang J."/>
        </authorList>
    </citation>
    <scope>NUCLEOTIDE SEQUENCE [LARGE SCALE GENOMIC DNA]</scope>
    <source>
        <strain evidence="2">05x7-T-G4-1.051#20</strain>
    </source>
</reference>
<sequence length="206" mass="23194">MRNLQQFQGIDKRYYQNQTPTFPEDLGKKKKKEVSFSLEDDLDKSLDISGHSILDDQRFNLYHPGPEQDKLKHFDQFLINPNADNRKNNLLKGSHDSSSDTSTDLTASDSGRGGSDVEMQHSSNAPDEEKTYNLSNPYTRASSFPPTVYTPPDRGGTRASNKADNSASNKKDYTGLTPRETFEKKHGINRHSQESTKSESCLPSYV</sequence>
<accession>K1PPE3</accession>
<organism evidence="2">
    <name type="scientific">Magallana gigas</name>
    <name type="common">Pacific oyster</name>
    <name type="synonym">Crassostrea gigas</name>
    <dbReference type="NCBI Taxonomy" id="29159"/>
    <lineage>
        <taxon>Eukaryota</taxon>
        <taxon>Metazoa</taxon>
        <taxon>Spiralia</taxon>
        <taxon>Lophotrochozoa</taxon>
        <taxon>Mollusca</taxon>
        <taxon>Bivalvia</taxon>
        <taxon>Autobranchia</taxon>
        <taxon>Pteriomorphia</taxon>
        <taxon>Ostreida</taxon>
        <taxon>Ostreoidea</taxon>
        <taxon>Ostreidae</taxon>
        <taxon>Magallana</taxon>
    </lineage>
</organism>
<dbReference type="InParanoid" id="K1PPE3"/>
<feature type="compositionally biased region" description="Polar residues" evidence="1">
    <location>
        <begin position="132"/>
        <end position="145"/>
    </location>
</feature>
<feature type="compositionally biased region" description="Basic and acidic residues" evidence="1">
    <location>
        <begin position="180"/>
        <end position="197"/>
    </location>
</feature>
<dbReference type="AlphaFoldDB" id="K1PPE3"/>
<feature type="region of interest" description="Disordered" evidence="1">
    <location>
        <begin position="1"/>
        <end position="30"/>
    </location>
</feature>
<gene>
    <name evidence="2" type="ORF">CGI_10013669</name>
</gene>
<evidence type="ECO:0000313" key="2">
    <source>
        <dbReference type="EMBL" id="EKC18335.1"/>
    </source>
</evidence>
<dbReference type="HOGENOM" id="CLU_1333084_0_0_1"/>
<feature type="compositionally biased region" description="Polar residues" evidence="1">
    <location>
        <begin position="158"/>
        <end position="168"/>
    </location>
</feature>
<feature type="region of interest" description="Disordered" evidence="1">
    <location>
        <begin position="83"/>
        <end position="206"/>
    </location>
</feature>
<evidence type="ECO:0000256" key="1">
    <source>
        <dbReference type="SAM" id="MobiDB-lite"/>
    </source>
</evidence>
<protein>
    <submittedName>
        <fullName evidence="2">Uncharacterized protein</fullName>
    </submittedName>
</protein>
<name>K1PPE3_MAGGI</name>
<dbReference type="EMBL" id="JH817423">
    <property type="protein sequence ID" value="EKC18335.1"/>
    <property type="molecule type" value="Genomic_DNA"/>
</dbReference>